<reference evidence="5" key="1">
    <citation type="submission" date="2021-02" db="EMBL/GenBank/DDBJ databases">
        <title>Genome sequence Cadophora malorum strain M34.</title>
        <authorList>
            <person name="Stefanovic E."/>
            <person name="Vu D."/>
            <person name="Scully C."/>
            <person name="Dijksterhuis J."/>
            <person name="Roader J."/>
            <person name="Houbraken J."/>
        </authorList>
    </citation>
    <scope>NUCLEOTIDE SEQUENCE</scope>
    <source>
        <strain evidence="5">M34</strain>
    </source>
</reference>
<evidence type="ECO:0008006" key="7">
    <source>
        <dbReference type="Google" id="ProtNLM"/>
    </source>
</evidence>
<dbReference type="InterPro" id="IPR036291">
    <property type="entry name" value="NAD(P)-bd_dom_sf"/>
</dbReference>
<dbReference type="PRINTS" id="PR00080">
    <property type="entry name" value="SDRFAMILY"/>
</dbReference>
<dbReference type="AlphaFoldDB" id="A0A8H7WDT5"/>
<proteinExistence type="inferred from homology"/>
<dbReference type="PANTHER" id="PTHR43976:SF16">
    <property type="entry name" value="SHORT-CHAIN DEHYDROGENASE_REDUCTASE FAMILY PROTEIN"/>
    <property type="match status" value="1"/>
</dbReference>
<dbReference type="Proteomes" id="UP000664132">
    <property type="component" value="Unassembled WGS sequence"/>
</dbReference>
<dbReference type="PROSITE" id="PS00061">
    <property type="entry name" value="ADH_SHORT"/>
    <property type="match status" value="1"/>
</dbReference>
<name>A0A8H7WDT5_9HELO</name>
<evidence type="ECO:0000256" key="4">
    <source>
        <dbReference type="RuleBase" id="RU000363"/>
    </source>
</evidence>
<organism evidence="5 6">
    <name type="scientific">Cadophora malorum</name>
    <dbReference type="NCBI Taxonomy" id="108018"/>
    <lineage>
        <taxon>Eukaryota</taxon>
        <taxon>Fungi</taxon>
        <taxon>Dikarya</taxon>
        <taxon>Ascomycota</taxon>
        <taxon>Pezizomycotina</taxon>
        <taxon>Leotiomycetes</taxon>
        <taxon>Helotiales</taxon>
        <taxon>Ploettnerulaceae</taxon>
        <taxon>Cadophora</taxon>
    </lineage>
</organism>
<dbReference type="InterPro" id="IPR051911">
    <property type="entry name" value="SDR_oxidoreductase"/>
</dbReference>
<sequence length="279" mass="30545">MPKVFLVTGTSTGFGHDLIQEVLNRGDIAVATARKPDTLSFENTTPSNYLPLKLDVTDKKSIAAAFQQALKVFKRVDVVVNNAGYGLTGNFEESTETQIRRQMEVNFFGLLDVTREAMVTMRNQNPKGGVIQQITSTGGLWGAGGFSLYCASKFAVEGFTDSVAKEVKPEWNIKFTCIEPGGFRTEWAGNSMEFTERHPDYDHVDIQSFMIARNGNQPGDPLKAASAMYEIAKLEDPPARVVLGTDAYAKIVAKLEADKESVKKFEALSTGTDVDGLVQ</sequence>
<dbReference type="CDD" id="cd05374">
    <property type="entry name" value="17beta-HSD-like_SDR_c"/>
    <property type="match status" value="1"/>
</dbReference>
<dbReference type="SUPFAM" id="SSF51735">
    <property type="entry name" value="NAD(P)-binding Rossmann-fold domains"/>
    <property type="match status" value="1"/>
</dbReference>
<accession>A0A8H7WDT5</accession>
<gene>
    <name evidence="5" type="ORF">IFR04_003983</name>
</gene>
<dbReference type="Pfam" id="PF00106">
    <property type="entry name" value="adh_short"/>
    <property type="match status" value="1"/>
</dbReference>
<keyword evidence="2" id="KW-0521">NADP</keyword>
<comment type="similarity">
    <text evidence="1 4">Belongs to the short-chain dehydrogenases/reductases (SDR) family.</text>
</comment>
<keyword evidence="6" id="KW-1185">Reference proteome</keyword>
<dbReference type="Gene3D" id="3.40.50.720">
    <property type="entry name" value="NAD(P)-binding Rossmann-like Domain"/>
    <property type="match status" value="1"/>
</dbReference>
<comment type="caution">
    <text evidence="5">The sequence shown here is derived from an EMBL/GenBank/DDBJ whole genome shotgun (WGS) entry which is preliminary data.</text>
</comment>
<evidence type="ECO:0000256" key="3">
    <source>
        <dbReference type="ARBA" id="ARBA00023002"/>
    </source>
</evidence>
<dbReference type="EMBL" id="JAFJYH010000042">
    <property type="protein sequence ID" value="KAG4422913.1"/>
    <property type="molecule type" value="Genomic_DNA"/>
</dbReference>
<dbReference type="InterPro" id="IPR002347">
    <property type="entry name" value="SDR_fam"/>
</dbReference>
<evidence type="ECO:0000313" key="6">
    <source>
        <dbReference type="Proteomes" id="UP000664132"/>
    </source>
</evidence>
<dbReference type="PRINTS" id="PR00081">
    <property type="entry name" value="GDHRDH"/>
</dbReference>
<evidence type="ECO:0000256" key="1">
    <source>
        <dbReference type="ARBA" id="ARBA00006484"/>
    </source>
</evidence>
<evidence type="ECO:0000313" key="5">
    <source>
        <dbReference type="EMBL" id="KAG4422913.1"/>
    </source>
</evidence>
<dbReference type="InterPro" id="IPR020904">
    <property type="entry name" value="Sc_DH/Rdtase_CS"/>
</dbReference>
<dbReference type="GO" id="GO:0016491">
    <property type="term" value="F:oxidoreductase activity"/>
    <property type="evidence" value="ECO:0007669"/>
    <property type="project" value="UniProtKB-KW"/>
</dbReference>
<keyword evidence="3" id="KW-0560">Oxidoreductase</keyword>
<dbReference type="OrthoDB" id="1274115at2759"/>
<protein>
    <recommendedName>
        <fullName evidence="7">NAD(P)-binding protein</fullName>
    </recommendedName>
</protein>
<dbReference type="PANTHER" id="PTHR43976">
    <property type="entry name" value="SHORT CHAIN DEHYDROGENASE"/>
    <property type="match status" value="1"/>
</dbReference>
<evidence type="ECO:0000256" key="2">
    <source>
        <dbReference type="ARBA" id="ARBA00022857"/>
    </source>
</evidence>